<dbReference type="InterPro" id="IPR002765">
    <property type="entry name" value="UPF0145_YbjQ-like"/>
</dbReference>
<dbReference type="Proteomes" id="UP000836597">
    <property type="component" value="Chromosome"/>
</dbReference>
<dbReference type="PANTHER" id="PTHR34068">
    <property type="entry name" value="UPF0145 PROTEIN YBJQ"/>
    <property type="match status" value="1"/>
</dbReference>
<evidence type="ECO:0000313" key="5">
    <source>
        <dbReference type="Proteomes" id="UP001071230"/>
    </source>
</evidence>
<keyword evidence="5" id="KW-1185">Reference proteome</keyword>
<reference evidence="3" key="2">
    <citation type="submission" date="2020-01" db="EMBL/GenBank/DDBJ databases">
        <authorList>
            <person name="Hornung B."/>
        </authorList>
    </citation>
    <scope>NUCLEOTIDE SEQUENCE</scope>
    <source>
        <strain evidence="3">PacBioINE</strain>
    </source>
</reference>
<gene>
    <name evidence="4" type="ORF">DEACI_1411</name>
    <name evidence="3" type="ORF">DEACI_1736</name>
</gene>
<dbReference type="PANTHER" id="PTHR34068:SF2">
    <property type="entry name" value="UPF0145 PROTEIN SCO3412"/>
    <property type="match status" value="1"/>
</dbReference>
<dbReference type="AlphaFoldDB" id="A0A8S0VWP6"/>
<name>A0A8S0VWP6_9FIRM</name>
<dbReference type="InterPro" id="IPR035439">
    <property type="entry name" value="UPF0145_dom_sf"/>
</dbReference>
<dbReference type="EMBL" id="LR746496">
    <property type="protein sequence ID" value="CAA7601083.1"/>
    <property type="molecule type" value="Genomic_DNA"/>
</dbReference>
<dbReference type="EMBL" id="CDGJ01000036">
    <property type="protein sequence ID" value="CEJ06957.1"/>
    <property type="molecule type" value="Genomic_DNA"/>
</dbReference>
<reference evidence="4" key="1">
    <citation type="submission" date="2014-11" db="EMBL/GenBank/DDBJ databases">
        <authorList>
            <person name="Hornung B.V."/>
        </authorList>
    </citation>
    <scope>NUCLEOTIDE SEQUENCE</scope>
    <source>
        <strain evidence="4">INE</strain>
    </source>
</reference>
<dbReference type="HAMAP" id="MF_00338">
    <property type="entry name" value="UPF0145"/>
    <property type="match status" value="1"/>
</dbReference>
<dbReference type="KEGG" id="aacx:DEACI_1736"/>
<organism evidence="3">
    <name type="scientific">Acididesulfobacillus acetoxydans</name>
    <dbReference type="NCBI Taxonomy" id="1561005"/>
    <lineage>
        <taxon>Bacteria</taxon>
        <taxon>Bacillati</taxon>
        <taxon>Bacillota</taxon>
        <taxon>Clostridia</taxon>
        <taxon>Eubacteriales</taxon>
        <taxon>Peptococcaceae</taxon>
        <taxon>Acididesulfobacillus</taxon>
    </lineage>
</organism>
<dbReference type="Gene3D" id="3.30.110.70">
    <property type="entry name" value="Hypothetical protein apc22750. Chain B"/>
    <property type="match status" value="1"/>
</dbReference>
<proteinExistence type="inferred from homology"/>
<comment type="similarity">
    <text evidence="1 2">Belongs to the UPF0145 family.</text>
</comment>
<sequence>MELEPILEGGDGMLVVTTENIRGYEVTDVKGQVFGVVVRSRGLGGNVVAGLRSLVGGEIHEYTALLEDTRKQAVDRLVSNAQAMGANAVVMMRFDSSEIGQTMSEIVAYGTAVVVEKKG</sequence>
<evidence type="ECO:0000256" key="2">
    <source>
        <dbReference type="HAMAP-Rule" id="MF_00338"/>
    </source>
</evidence>
<dbReference type="SUPFAM" id="SSF117782">
    <property type="entry name" value="YbjQ-like"/>
    <property type="match status" value="1"/>
</dbReference>
<dbReference type="Proteomes" id="UP001071230">
    <property type="component" value="Unassembled WGS sequence"/>
</dbReference>
<dbReference type="Pfam" id="PF01906">
    <property type="entry name" value="YbjQ_1"/>
    <property type="match status" value="1"/>
</dbReference>
<protein>
    <recommendedName>
        <fullName evidence="2">UPF0145 protein DEACI_1411</fullName>
    </recommendedName>
</protein>
<evidence type="ECO:0000313" key="3">
    <source>
        <dbReference type="EMBL" id="CAA7601083.1"/>
    </source>
</evidence>
<evidence type="ECO:0000256" key="1">
    <source>
        <dbReference type="ARBA" id="ARBA00010751"/>
    </source>
</evidence>
<evidence type="ECO:0000313" key="4">
    <source>
        <dbReference type="EMBL" id="CEJ06957.1"/>
    </source>
</evidence>
<accession>A0A8S0VWP6</accession>